<dbReference type="InterPro" id="IPR027417">
    <property type="entry name" value="P-loop_NTPase"/>
</dbReference>
<reference evidence="7" key="1">
    <citation type="submission" date="2021-11" db="EMBL/GenBank/DDBJ databases">
        <title>Genome sequence.</title>
        <authorList>
            <person name="Sun Q."/>
        </authorList>
    </citation>
    <scope>NUCLEOTIDE SEQUENCE</scope>
    <source>
        <strain evidence="7">JC740</strain>
    </source>
</reference>
<evidence type="ECO:0000313" key="7">
    <source>
        <dbReference type="EMBL" id="MCC9645037.1"/>
    </source>
</evidence>
<dbReference type="InterPro" id="IPR018488">
    <property type="entry name" value="cNMP-bd_CS"/>
</dbReference>
<dbReference type="RefSeq" id="WP_230276693.1">
    <property type="nucleotide sequence ID" value="NZ_JAJKFW010000063.1"/>
</dbReference>
<dbReference type="SUPFAM" id="SSF51206">
    <property type="entry name" value="cAMP-binding domain-like"/>
    <property type="match status" value="1"/>
</dbReference>
<dbReference type="Gene3D" id="2.60.120.10">
    <property type="entry name" value="Jelly Rolls"/>
    <property type="match status" value="1"/>
</dbReference>
<dbReference type="NCBIfam" id="TIGR02982">
    <property type="entry name" value="heterocyst_DevA"/>
    <property type="match status" value="1"/>
</dbReference>
<dbReference type="InterPro" id="IPR003439">
    <property type="entry name" value="ABC_transporter-like_ATP-bd"/>
</dbReference>
<dbReference type="PANTHER" id="PTHR24220">
    <property type="entry name" value="IMPORT ATP-BINDING PROTEIN"/>
    <property type="match status" value="1"/>
</dbReference>
<sequence>MKLPFRNDRSNNPSSARTVASRGITPEIALDGSAAIDVRGVNHYYGTGDARKQVLHDNHLQVQPGEIVIMTGQSGSGKTTLLTLIGTLRRVQEGQLNVLGQPLHDLSQVNIGNLRKRLGFIFQAHNLFGSLTAQQNVRMALELQPNRASRREENERCSKMLTEVGLGERIHYKPSGLSGGQKQRVAVARGLVHQPDILLADEPTAALDEESGRQVVTLFQREARERGVAIVIVTHDNRILDVADRIVKMDFGRIARDTNLNEAAVLGEMLSKCNVFTGVAISTLTEISRSMTRTEHAPGDRIVTYGEVGDRFYLIREGSVSVKQPSHDSSNDFNEVATLHDGDYFGETALLTGEPRNAHVDATTETVTYSLDAATFADVMSQRKSIDEEVRSSLFAE</sequence>
<evidence type="ECO:0000259" key="5">
    <source>
        <dbReference type="PROSITE" id="PS50042"/>
    </source>
</evidence>
<proteinExistence type="predicted"/>
<dbReference type="PRINTS" id="PR00103">
    <property type="entry name" value="CAMPKINASE"/>
</dbReference>
<dbReference type="Pfam" id="PF00005">
    <property type="entry name" value="ABC_tran"/>
    <property type="match status" value="1"/>
</dbReference>
<evidence type="ECO:0000313" key="8">
    <source>
        <dbReference type="Proteomes" id="UP001430306"/>
    </source>
</evidence>
<dbReference type="InterPro" id="IPR017871">
    <property type="entry name" value="ABC_transporter-like_CS"/>
</dbReference>
<feature type="domain" description="Cyclic nucleotide-binding" evidence="5">
    <location>
        <begin position="275"/>
        <end position="397"/>
    </location>
</feature>
<dbReference type="PROSITE" id="PS00211">
    <property type="entry name" value="ABC_TRANSPORTER_1"/>
    <property type="match status" value="1"/>
</dbReference>
<evidence type="ECO:0000259" key="6">
    <source>
        <dbReference type="PROSITE" id="PS50893"/>
    </source>
</evidence>
<keyword evidence="3 7" id="KW-0067">ATP-binding</keyword>
<dbReference type="InterPro" id="IPR014710">
    <property type="entry name" value="RmlC-like_jellyroll"/>
</dbReference>
<dbReference type="InterPro" id="IPR018490">
    <property type="entry name" value="cNMP-bd_dom_sf"/>
</dbReference>
<keyword evidence="2" id="KW-0547">Nucleotide-binding</keyword>
<dbReference type="PROSITE" id="PS50893">
    <property type="entry name" value="ABC_TRANSPORTER_2"/>
    <property type="match status" value="1"/>
</dbReference>
<evidence type="ECO:0000256" key="3">
    <source>
        <dbReference type="ARBA" id="ARBA00022840"/>
    </source>
</evidence>
<dbReference type="InterPro" id="IPR017911">
    <property type="entry name" value="MacB-like_ATP-bd"/>
</dbReference>
<keyword evidence="8" id="KW-1185">Reference proteome</keyword>
<name>A0ABS8NPZ4_9BACT</name>
<organism evidence="7 8">
    <name type="scientific">Rhodopirellula halodulae</name>
    <dbReference type="NCBI Taxonomy" id="2894198"/>
    <lineage>
        <taxon>Bacteria</taxon>
        <taxon>Pseudomonadati</taxon>
        <taxon>Planctomycetota</taxon>
        <taxon>Planctomycetia</taxon>
        <taxon>Pirellulales</taxon>
        <taxon>Pirellulaceae</taxon>
        <taxon>Rhodopirellula</taxon>
    </lineage>
</organism>
<dbReference type="CDD" id="cd03255">
    <property type="entry name" value="ABC_MJ0796_LolCDE_FtsE"/>
    <property type="match status" value="1"/>
</dbReference>
<dbReference type="SMART" id="SM00100">
    <property type="entry name" value="cNMP"/>
    <property type="match status" value="1"/>
</dbReference>
<evidence type="ECO:0000256" key="4">
    <source>
        <dbReference type="SAM" id="MobiDB-lite"/>
    </source>
</evidence>
<dbReference type="InterPro" id="IPR003593">
    <property type="entry name" value="AAA+_ATPase"/>
</dbReference>
<dbReference type="SMART" id="SM00382">
    <property type="entry name" value="AAA"/>
    <property type="match status" value="1"/>
</dbReference>
<feature type="domain" description="ABC transporter" evidence="6">
    <location>
        <begin position="38"/>
        <end position="276"/>
    </location>
</feature>
<dbReference type="PROSITE" id="PS50042">
    <property type="entry name" value="CNMP_BINDING_3"/>
    <property type="match status" value="1"/>
</dbReference>
<accession>A0ABS8NPZ4</accession>
<dbReference type="InterPro" id="IPR014324">
    <property type="entry name" value="ABC_heterocyst_DevA"/>
</dbReference>
<dbReference type="GO" id="GO:0005524">
    <property type="term" value="F:ATP binding"/>
    <property type="evidence" value="ECO:0007669"/>
    <property type="project" value="UniProtKB-KW"/>
</dbReference>
<evidence type="ECO:0000256" key="1">
    <source>
        <dbReference type="ARBA" id="ARBA00022448"/>
    </source>
</evidence>
<evidence type="ECO:0000256" key="2">
    <source>
        <dbReference type="ARBA" id="ARBA00022741"/>
    </source>
</evidence>
<keyword evidence="1" id="KW-0813">Transport</keyword>
<dbReference type="InterPro" id="IPR015854">
    <property type="entry name" value="ABC_transpr_LolD-like"/>
</dbReference>
<dbReference type="InterPro" id="IPR000595">
    <property type="entry name" value="cNMP-bd_dom"/>
</dbReference>
<dbReference type="Proteomes" id="UP001430306">
    <property type="component" value="Unassembled WGS sequence"/>
</dbReference>
<dbReference type="Pfam" id="PF00027">
    <property type="entry name" value="cNMP_binding"/>
    <property type="match status" value="1"/>
</dbReference>
<dbReference type="PROSITE" id="PS00888">
    <property type="entry name" value="CNMP_BINDING_1"/>
    <property type="match status" value="1"/>
</dbReference>
<gene>
    <name evidence="7" type="ORF">LOC71_22395</name>
</gene>
<feature type="region of interest" description="Disordered" evidence="4">
    <location>
        <begin position="1"/>
        <end position="20"/>
    </location>
</feature>
<dbReference type="EMBL" id="JAJKFW010000063">
    <property type="protein sequence ID" value="MCC9645037.1"/>
    <property type="molecule type" value="Genomic_DNA"/>
</dbReference>
<dbReference type="CDD" id="cd00038">
    <property type="entry name" value="CAP_ED"/>
    <property type="match status" value="1"/>
</dbReference>
<protein>
    <submittedName>
        <fullName evidence="7">ATP-binding cassette domain-containing protein</fullName>
    </submittedName>
</protein>
<dbReference type="PANTHER" id="PTHR24220:SF376">
    <property type="entry name" value="ABC TRANSPORTER"/>
    <property type="match status" value="1"/>
</dbReference>
<dbReference type="Gene3D" id="3.40.50.300">
    <property type="entry name" value="P-loop containing nucleotide triphosphate hydrolases"/>
    <property type="match status" value="1"/>
</dbReference>
<comment type="caution">
    <text evidence="7">The sequence shown here is derived from an EMBL/GenBank/DDBJ whole genome shotgun (WGS) entry which is preliminary data.</text>
</comment>
<dbReference type="SUPFAM" id="SSF52540">
    <property type="entry name" value="P-loop containing nucleoside triphosphate hydrolases"/>
    <property type="match status" value="1"/>
</dbReference>